<dbReference type="NCBIfam" id="TIGR00494">
    <property type="entry name" value="crcB"/>
    <property type="match status" value="1"/>
</dbReference>
<evidence type="ECO:0000256" key="8">
    <source>
        <dbReference type="ARBA" id="ARBA00023136"/>
    </source>
</evidence>
<evidence type="ECO:0000256" key="11">
    <source>
        <dbReference type="ARBA" id="ARBA00035585"/>
    </source>
</evidence>
<feature type="binding site" evidence="12">
    <location>
        <position position="81"/>
    </location>
    <ligand>
        <name>Na(+)</name>
        <dbReference type="ChEBI" id="CHEBI:29101"/>
        <note>structural</note>
    </ligand>
</feature>
<comment type="activity regulation">
    <text evidence="12">Na(+) is not transported, but it plays an essential structural role and its presence is essential for fluoride channel function.</text>
</comment>
<dbReference type="Proteomes" id="UP000238605">
    <property type="component" value="Unassembled WGS sequence"/>
</dbReference>
<dbReference type="GO" id="GO:0046872">
    <property type="term" value="F:metal ion binding"/>
    <property type="evidence" value="ECO:0007669"/>
    <property type="project" value="UniProtKB-KW"/>
</dbReference>
<protein>
    <recommendedName>
        <fullName evidence="12">Fluoride-specific ion channel FluC</fullName>
    </recommendedName>
</protein>
<comment type="function">
    <text evidence="12">Fluoride-specific ion channel. Important for reducing fluoride concentration in the cell, thus reducing its toxicity.</text>
</comment>
<evidence type="ECO:0000313" key="14">
    <source>
        <dbReference type="Proteomes" id="UP000238605"/>
    </source>
</evidence>
<evidence type="ECO:0000256" key="9">
    <source>
        <dbReference type="ARBA" id="ARBA00023303"/>
    </source>
</evidence>
<evidence type="ECO:0000256" key="10">
    <source>
        <dbReference type="ARBA" id="ARBA00035120"/>
    </source>
</evidence>
<keyword evidence="2 12" id="KW-1003">Cell membrane</keyword>
<gene>
    <name evidence="12 13" type="primary">crcB</name>
    <name evidence="12" type="synonym">fluC</name>
    <name evidence="13" type="ORF">C1704_01705</name>
</gene>
<keyword evidence="14" id="KW-1185">Reference proteome</keyword>
<feature type="transmembrane region" description="Helical" evidence="12">
    <location>
        <begin position="67"/>
        <end position="87"/>
    </location>
</feature>
<accession>A0A2S5SY95</accession>
<dbReference type="AlphaFoldDB" id="A0A2S5SY95"/>
<name>A0A2S5SY95_9BURK</name>
<keyword evidence="3" id="KW-0997">Cell inner membrane</keyword>
<dbReference type="GO" id="GO:0005886">
    <property type="term" value="C:plasma membrane"/>
    <property type="evidence" value="ECO:0007669"/>
    <property type="project" value="UniProtKB-SubCell"/>
</dbReference>
<evidence type="ECO:0000256" key="3">
    <source>
        <dbReference type="ARBA" id="ARBA00022519"/>
    </source>
</evidence>
<dbReference type="OrthoDB" id="9806299at2"/>
<evidence type="ECO:0000256" key="7">
    <source>
        <dbReference type="ARBA" id="ARBA00023065"/>
    </source>
</evidence>
<evidence type="ECO:0000256" key="4">
    <source>
        <dbReference type="ARBA" id="ARBA00022692"/>
    </source>
</evidence>
<feature type="binding site" evidence="12">
    <location>
        <position position="78"/>
    </location>
    <ligand>
        <name>Na(+)</name>
        <dbReference type="ChEBI" id="CHEBI:29101"/>
        <note>structural</note>
    </ligand>
</feature>
<dbReference type="GO" id="GO:0140114">
    <property type="term" value="P:cellular detoxification of fluoride"/>
    <property type="evidence" value="ECO:0007669"/>
    <property type="project" value="UniProtKB-UniRule"/>
</dbReference>
<proteinExistence type="inferred from homology"/>
<organism evidence="13 14">
    <name type="scientific">Caldimonas caldifontis</name>
    <dbReference type="NCBI Taxonomy" id="1452508"/>
    <lineage>
        <taxon>Bacteria</taxon>
        <taxon>Pseudomonadati</taxon>
        <taxon>Pseudomonadota</taxon>
        <taxon>Betaproteobacteria</taxon>
        <taxon>Burkholderiales</taxon>
        <taxon>Sphaerotilaceae</taxon>
        <taxon>Caldimonas</taxon>
    </lineage>
</organism>
<keyword evidence="7 12" id="KW-0406">Ion transport</keyword>
<keyword evidence="5 12" id="KW-1133">Transmembrane helix</keyword>
<evidence type="ECO:0000256" key="6">
    <source>
        <dbReference type="ARBA" id="ARBA00023053"/>
    </source>
</evidence>
<comment type="subcellular location">
    <subcellularLocation>
        <location evidence="1 12">Cell membrane</location>
        <topology evidence="1 12">Multi-pass membrane protein</topology>
    </subcellularLocation>
</comment>
<feature type="transmembrane region" description="Helical" evidence="12">
    <location>
        <begin position="99"/>
        <end position="121"/>
    </location>
</feature>
<sequence>MSVALSATGALAVGAGAAVGGVARWLLSVWLNPAWGGFPLGTLLANALGGLLIGVAMAWFARSPDEVLRLLLVTGFLGGFTTFSAFSLESLHLLQKDQWGMMLLHTLAHVLGALACCALGWRLMRSWLG</sequence>
<dbReference type="EMBL" id="PSNX01000002">
    <property type="protein sequence ID" value="PPE67608.1"/>
    <property type="molecule type" value="Genomic_DNA"/>
</dbReference>
<dbReference type="InterPro" id="IPR003691">
    <property type="entry name" value="FluC"/>
</dbReference>
<comment type="caution">
    <text evidence="13">The sequence shown here is derived from an EMBL/GenBank/DDBJ whole genome shotgun (WGS) entry which is preliminary data.</text>
</comment>
<evidence type="ECO:0000256" key="2">
    <source>
        <dbReference type="ARBA" id="ARBA00022475"/>
    </source>
</evidence>
<dbReference type="PANTHER" id="PTHR28259:SF1">
    <property type="entry name" value="FLUORIDE EXPORT PROTEIN 1-RELATED"/>
    <property type="match status" value="1"/>
</dbReference>
<comment type="similarity">
    <text evidence="10 12">Belongs to the fluoride channel Fluc/FEX (TC 1.A.43) family.</text>
</comment>
<dbReference type="HAMAP" id="MF_00454">
    <property type="entry name" value="FluC"/>
    <property type="match status" value="1"/>
</dbReference>
<dbReference type="RefSeq" id="WP_104300394.1">
    <property type="nucleotide sequence ID" value="NZ_PSNX01000002.1"/>
</dbReference>
<dbReference type="GO" id="GO:0062054">
    <property type="term" value="F:fluoride channel activity"/>
    <property type="evidence" value="ECO:0007669"/>
    <property type="project" value="UniProtKB-UniRule"/>
</dbReference>
<evidence type="ECO:0000256" key="5">
    <source>
        <dbReference type="ARBA" id="ARBA00022989"/>
    </source>
</evidence>
<keyword evidence="6 12" id="KW-0915">Sodium</keyword>
<keyword evidence="9 12" id="KW-0407">Ion channel</keyword>
<keyword evidence="12" id="KW-0813">Transport</keyword>
<keyword evidence="8 12" id="KW-0472">Membrane</keyword>
<evidence type="ECO:0000256" key="12">
    <source>
        <dbReference type="HAMAP-Rule" id="MF_00454"/>
    </source>
</evidence>
<feature type="transmembrane region" description="Helical" evidence="12">
    <location>
        <begin position="41"/>
        <end position="60"/>
    </location>
</feature>
<evidence type="ECO:0000256" key="1">
    <source>
        <dbReference type="ARBA" id="ARBA00004651"/>
    </source>
</evidence>
<comment type="catalytic activity">
    <reaction evidence="11">
        <text>fluoride(in) = fluoride(out)</text>
        <dbReference type="Rhea" id="RHEA:76159"/>
        <dbReference type="ChEBI" id="CHEBI:17051"/>
    </reaction>
    <physiologicalReaction direction="left-to-right" evidence="11">
        <dbReference type="Rhea" id="RHEA:76160"/>
    </physiologicalReaction>
</comment>
<evidence type="ECO:0000313" key="13">
    <source>
        <dbReference type="EMBL" id="PPE67608.1"/>
    </source>
</evidence>
<dbReference type="Pfam" id="PF02537">
    <property type="entry name" value="CRCB"/>
    <property type="match status" value="1"/>
</dbReference>
<keyword evidence="4 12" id="KW-0812">Transmembrane</keyword>
<dbReference type="PANTHER" id="PTHR28259">
    <property type="entry name" value="FLUORIDE EXPORT PROTEIN 1-RELATED"/>
    <property type="match status" value="1"/>
</dbReference>
<reference evidence="13 14" key="1">
    <citation type="submission" date="2018-02" db="EMBL/GenBank/DDBJ databases">
        <title>Reclassifiation of [Polyangium] brachysporum DSM 7029 as Guopingzhaonella breviflexa gen. nov., sp. nov., a member of the family Comamonadaceae.</title>
        <authorList>
            <person name="Tang B."/>
        </authorList>
    </citation>
    <scope>NUCLEOTIDE SEQUENCE [LARGE SCALE GENOMIC DNA]</scope>
    <source>
        <strain evidence="13 14">BCRC 80649</strain>
    </source>
</reference>
<keyword evidence="12" id="KW-0479">Metal-binding</keyword>